<organism evidence="2 3">
    <name type="scientific">Cymbomonas tetramitiformis</name>
    <dbReference type="NCBI Taxonomy" id="36881"/>
    <lineage>
        <taxon>Eukaryota</taxon>
        <taxon>Viridiplantae</taxon>
        <taxon>Chlorophyta</taxon>
        <taxon>Pyramimonadophyceae</taxon>
        <taxon>Pyramimonadales</taxon>
        <taxon>Pyramimonadaceae</taxon>
        <taxon>Cymbomonas</taxon>
    </lineage>
</organism>
<dbReference type="Gene3D" id="3.40.366.10">
    <property type="entry name" value="Malonyl-Coenzyme A Acyl Carrier Protein, domain 2"/>
    <property type="match status" value="1"/>
</dbReference>
<sequence>MSNRSSSRNDVIAQFAGQGSSGEQYVAELQDCLNGNGATQKSKRLLSSLATSLLEEVDCLPTSVLVRCYPQGVDFGRFSSANSEYAIRKVAAGTVPERARRPKESSAKKECVAADEESSEKSSAIHKHETASVRAAFQDDEASTSTHATNTSAELDTVMSSTAAAAATMANTTTSTRSTIDVSEAYLASTPISCPLLFAAQMANFISCQPADQISTSTYVGSLYHGVDCAIGHSQGVAAAMVTGLAEGDTTFQILCR</sequence>
<accession>A0AAE0EQ55</accession>
<protein>
    <recommendedName>
        <fullName evidence="4">Starter acyltransferase (SAT) domain-containing protein</fullName>
    </recommendedName>
</protein>
<comment type="caution">
    <text evidence="2">The sequence shown here is derived from an EMBL/GenBank/DDBJ whole genome shotgun (WGS) entry which is preliminary data.</text>
</comment>
<feature type="compositionally biased region" description="Basic and acidic residues" evidence="1">
    <location>
        <begin position="97"/>
        <end position="112"/>
    </location>
</feature>
<evidence type="ECO:0000313" key="2">
    <source>
        <dbReference type="EMBL" id="KAK3234760.1"/>
    </source>
</evidence>
<evidence type="ECO:0000313" key="3">
    <source>
        <dbReference type="Proteomes" id="UP001190700"/>
    </source>
</evidence>
<dbReference type="GO" id="GO:0016740">
    <property type="term" value="F:transferase activity"/>
    <property type="evidence" value="ECO:0007669"/>
    <property type="project" value="InterPro"/>
</dbReference>
<reference evidence="2 3" key="1">
    <citation type="journal article" date="2015" name="Genome Biol. Evol.">
        <title>Comparative Genomics of a Bacterivorous Green Alga Reveals Evolutionary Causalities and Consequences of Phago-Mixotrophic Mode of Nutrition.</title>
        <authorList>
            <person name="Burns J.A."/>
            <person name="Paasch A."/>
            <person name="Narechania A."/>
            <person name="Kim E."/>
        </authorList>
    </citation>
    <scope>NUCLEOTIDE SEQUENCE [LARGE SCALE GENOMIC DNA]</scope>
    <source>
        <strain evidence="2 3">PLY_AMNH</strain>
    </source>
</reference>
<dbReference type="EMBL" id="LGRX02035464">
    <property type="protein sequence ID" value="KAK3234760.1"/>
    <property type="molecule type" value="Genomic_DNA"/>
</dbReference>
<dbReference type="InterPro" id="IPR001227">
    <property type="entry name" value="Ac_transferase_dom_sf"/>
</dbReference>
<gene>
    <name evidence="2" type="ORF">CYMTET_54996</name>
</gene>
<dbReference type="Proteomes" id="UP001190700">
    <property type="component" value="Unassembled WGS sequence"/>
</dbReference>
<keyword evidence="3" id="KW-1185">Reference proteome</keyword>
<name>A0AAE0EQ55_9CHLO</name>
<evidence type="ECO:0008006" key="4">
    <source>
        <dbReference type="Google" id="ProtNLM"/>
    </source>
</evidence>
<feature type="region of interest" description="Disordered" evidence="1">
    <location>
        <begin position="95"/>
        <end position="127"/>
    </location>
</feature>
<evidence type="ECO:0000256" key="1">
    <source>
        <dbReference type="SAM" id="MobiDB-lite"/>
    </source>
</evidence>
<dbReference type="AlphaFoldDB" id="A0AAE0EQ55"/>
<proteinExistence type="predicted"/>